<keyword evidence="1" id="KW-1133">Transmembrane helix</keyword>
<feature type="domain" description="GYF" evidence="2">
    <location>
        <begin position="5"/>
        <end position="54"/>
    </location>
</feature>
<dbReference type="Proteomes" id="UP000443582">
    <property type="component" value="Unassembled WGS sequence"/>
</dbReference>
<dbReference type="InterPro" id="IPR025640">
    <property type="entry name" value="GYF_2"/>
</dbReference>
<dbReference type="SUPFAM" id="SSF55277">
    <property type="entry name" value="GYF domain"/>
    <property type="match status" value="1"/>
</dbReference>
<feature type="transmembrane region" description="Helical" evidence="1">
    <location>
        <begin position="121"/>
        <end position="143"/>
    </location>
</feature>
<protein>
    <submittedName>
        <fullName evidence="3">DUF4339 domain-containing protein</fullName>
    </submittedName>
</protein>
<organism evidence="3 4">
    <name type="scientific">Halobacteriovorax vibrionivorans</name>
    <dbReference type="NCBI Taxonomy" id="2152716"/>
    <lineage>
        <taxon>Bacteria</taxon>
        <taxon>Pseudomonadati</taxon>
        <taxon>Bdellovibrionota</taxon>
        <taxon>Bacteriovoracia</taxon>
        <taxon>Bacteriovoracales</taxon>
        <taxon>Halobacteriovoraceae</taxon>
        <taxon>Halobacteriovorax</taxon>
    </lineage>
</organism>
<dbReference type="InterPro" id="IPR035445">
    <property type="entry name" value="GYF-like_dom_sf"/>
</dbReference>
<comment type="caution">
    <text evidence="3">The sequence shown here is derived from an EMBL/GenBank/DDBJ whole genome shotgun (WGS) entry which is preliminary data.</text>
</comment>
<dbReference type="RefSeq" id="WP_115363457.1">
    <property type="nucleotide sequence ID" value="NZ_QDKL01000003.1"/>
</dbReference>
<dbReference type="Pfam" id="PF14237">
    <property type="entry name" value="GYF_2"/>
    <property type="match status" value="1"/>
</dbReference>
<evidence type="ECO:0000313" key="3">
    <source>
        <dbReference type="EMBL" id="RZF21044.1"/>
    </source>
</evidence>
<keyword evidence="1" id="KW-0812">Transmembrane</keyword>
<name>A0ABY0IDM2_9BACT</name>
<accession>A0ABY0IDM2</accession>
<evidence type="ECO:0000313" key="4">
    <source>
        <dbReference type="Proteomes" id="UP000443582"/>
    </source>
</evidence>
<sequence length="437" mass="50309">MQKNWYINQSGKNKGPFTAQDIIDFYDKGLIKSYQLCWRKGAKNWKPVFAVIQLARQEAQSYYETQVLKEDGQLPEIPINDVKASTETPDIPAREPVELKEVPEEESDLADIEIFPSKFPIYTTVIATFFIAVTLIASIYFAAGSTKLKKVEVQNISVTTLNEMKRPVKDGDVHLFVNKEMSTIYARLPFKKPVSVELILHRKPDLLDGSEILIKAHNIGEGGLIEFKDLVFEEGREFIPGSYNVTFIYEFLSVTDNIKNKLGMGTIREVLEKKVFLVPESRQAYLEQIAKIEKKRKTAKRKAISTIREKLRTLESLISSMSIHYRLSLSQKSGWLAHKEFQQRYARNIGPLLQSIVLSNYELDKTKLTSTELKLENEIHNLGKDISAWSAKLVEKLSRYGYLNKQKRLHLRKFMDDDRVVLQSVKNEIQKQIESLM</sequence>
<reference evidence="4" key="1">
    <citation type="journal article" date="2019" name="Int. J. Syst. Evol. Microbiol.">
        <title>Halobacteriovorax valvorus sp. nov., a novel prokaryotic predator isolated from coastal seawater of China.</title>
        <authorList>
            <person name="Chen M.-X."/>
        </authorList>
    </citation>
    <scope>NUCLEOTIDE SEQUENCE [LARGE SCALE GENOMIC DNA]</scope>
    <source>
        <strain evidence="4">BL9</strain>
    </source>
</reference>
<gene>
    <name evidence="3" type="ORF">DAY19_13780</name>
</gene>
<keyword evidence="1" id="KW-0472">Membrane</keyword>
<dbReference type="EMBL" id="QDKL01000003">
    <property type="protein sequence ID" value="RZF21044.1"/>
    <property type="molecule type" value="Genomic_DNA"/>
</dbReference>
<proteinExistence type="predicted"/>
<keyword evidence="4" id="KW-1185">Reference proteome</keyword>
<evidence type="ECO:0000259" key="2">
    <source>
        <dbReference type="Pfam" id="PF14237"/>
    </source>
</evidence>
<evidence type="ECO:0000256" key="1">
    <source>
        <dbReference type="SAM" id="Phobius"/>
    </source>
</evidence>